<organism evidence="6 7">
    <name type="scientific">Kitasatospora gansuensis</name>
    <dbReference type="NCBI Taxonomy" id="258050"/>
    <lineage>
        <taxon>Bacteria</taxon>
        <taxon>Bacillati</taxon>
        <taxon>Actinomycetota</taxon>
        <taxon>Actinomycetes</taxon>
        <taxon>Kitasatosporales</taxon>
        <taxon>Streptomycetaceae</taxon>
        <taxon>Kitasatospora</taxon>
    </lineage>
</organism>
<feature type="domain" description="ParB-like N-terminal" evidence="4">
    <location>
        <begin position="95"/>
        <end position="146"/>
    </location>
</feature>
<dbReference type="InterPro" id="IPR003115">
    <property type="entry name" value="ParB_N"/>
</dbReference>
<comment type="similarity">
    <text evidence="1">Belongs to the ParB family.</text>
</comment>
<dbReference type="InterPro" id="IPR036086">
    <property type="entry name" value="ParB/Sulfiredoxin_sf"/>
</dbReference>
<dbReference type="Pfam" id="PF17762">
    <property type="entry name" value="HTH_ParB"/>
    <property type="match status" value="1"/>
</dbReference>
<dbReference type="EMBL" id="JACHJR010000001">
    <property type="protein sequence ID" value="MBB4949428.1"/>
    <property type="molecule type" value="Genomic_DNA"/>
</dbReference>
<keyword evidence="2" id="KW-0159">Chromosome partition</keyword>
<dbReference type="PANTHER" id="PTHR33375:SF1">
    <property type="entry name" value="CHROMOSOME-PARTITIONING PROTEIN PARB-RELATED"/>
    <property type="match status" value="1"/>
</dbReference>
<evidence type="ECO:0000259" key="4">
    <source>
        <dbReference type="Pfam" id="PF02195"/>
    </source>
</evidence>
<dbReference type="InterPro" id="IPR004437">
    <property type="entry name" value="ParB/RepB/Spo0J"/>
</dbReference>
<dbReference type="GO" id="GO:0005694">
    <property type="term" value="C:chromosome"/>
    <property type="evidence" value="ECO:0007669"/>
    <property type="project" value="TreeGrafter"/>
</dbReference>
<evidence type="ECO:0000256" key="2">
    <source>
        <dbReference type="ARBA" id="ARBA00022829"/>
    </source>
</evidence>
<reference evidence="6 7" key="1">
    <citation type="submission" date="2020-08" db="EMBL/GenBank/DDBJ databases">
        <title>Sequencing the genomes of 1000 actinobacteria strains.</title>
        <authorList>
            <person name="Klenk H.-P."/>
        </authorList>
    </citation>
    <scope>NUCLEOTIDE SEQUENCE [LARGE SCALE GENOMIC DNA]</scope>
    <source>
        <strain evidence="6 7">DSM 44786</strain>
    </source>
</reference>
<dbReference type="SUPFAM" id="SSF109709">
    <property type="entry name" value="KorB DNA-binding domain-like"/>
    <property type="match status" value="1"/>
</dbReference>
<feature type="region of interest" description="Disordered" evidence="3">
    <location>
        <begin position="1"/>
        <end position="32"/>
    </location>
</feature>
<protein>
    <submittedName>
        <fullName evidence="6">ParB family chromosome partitioning protein</fullName>
    </submittedName>
</protein>
<evidence type="ECO:0000256" key="3">
    <source>
        <dbReference type="SAM" id="MobiDB-lite"/>
    </source>
</evidence>
<dbReference type="InterPro" id="IPR041468">
    <property type="entry name" value="HTH_ParB/Spo0J"/>
</dbReference>
<accession>A0A7W7SFB8</accession>
<dbReference type="GO" id="GO:0007059">
    <property type="term" value="P:chromosome segregation"/>
    <property type="evidence" value="ECO:0007669"/>
    <property type="project" value="UniProtKB-KW"/>
</dbReference>
<name>A0A7W7SFB8_9ACTN</name>
<dbReference type="Gene3D" id="3.90.1530.10">
    <property type="entry name" value="Conserved hypothetical protein from pyrococcus furiosus pfu- 392566-001, ParB domain"/>
    <property type="match status" value="1"/>
</dbReference>
<comment type="caution">
    <text evidence="6">The sequence shown here is derived from an EMBL/GenBank/DDBJ whole genome shotgun (WGS) entry which is preliminary data.</text>
</comment>
<dbReference type="Gene3D" id="1.10.10.2830">
    <property type="match status" value="1"/>
</dbReference>
<evidence type="ECO:0000313" key="6">
    <source>
        <dbReference type="EMBL" id="MBB4949428.1"/>
    </source>
</evidence>
<evidence type="ECO:0000259" key="5">
    <source>
        <dbReference type="Pfam" id="PF17762"/>
    </source>
</evidence>
<evidence type="ECO:0000256" key="1">
    <source>
        <dbReference type="ARBA" id="ARBA00006295"/>
    </source>
</evidence>
<keyword evidence="7" id="KW-1185">Reference proteome</keyword>
<dbReference type="InterPro" id="IPR050336">
    <property type="entry name" value="Chromosome_partition/occlusion"/>
</dbReference>
<dbReference type="Proteomes" id="UP000573327">
    <property type="component" value="Unassembled WGS sequence"/>
</dbReference>
<dbReference type="RefSeq" id="WP_184919765.1">
    <property type="nucleotide sequence ID" value="NZ_JACHJR010000001.1"/>
</dbReference>
<dbReference type="NCBIfam" id="TIGR00180">
    <property type="entry name" value="parB_part"/>
    <property type="match status" value="1"/>
</dbReference>
<feature type="region of interest" description="Disordered" evidence="3">
    <location>
        <begin position="265"/>
        <end position="292"/>
    </location>
</feature>
<evidence type="ECO:0000313" key="7">
    <source>
        <dbReference type="Proteomes" id="UP000573327"/>
    </source>
</evidence>
<sequence>MTSTADRLGTGAFGSLGPRAPRGSRSERGQAKAVTEGLIPAYELRRLELAKVVPAATNPRLDFGSHDSQVALGNSLAQRQLTACVAVTREAYLRLWPLIAPQLGAAEYVILNGERRYRAALLVGLAQLDFVVRDDLAASRADFIDNLLLENEDREDFNVIERARGVKHLLDECEGNAAEVARRRGRDRSWVGNQIALLTLPEEIQLMLIEGRMAERYARRLARAVKEDDSLTARDLLALEARLKGDEKARRENERALLGVAKERMLSADNTAGSGPVPRQGNSPTPGGPSAAELLATLGATPAEQAATLRQGLDDQTFTALLDALCALA</sequence>
<dbReference type="SUPFAM" id="SSF110849">
    <property type="entry name" value="ParB/Sulfiredoxin"/>
    <property type="match status" value="1"/>
</dbReference>
<proteinExistence type="inferred from homology"/>
<dbReference type="GO" id="GO:0003677">
    <property type="term" value="F:DNA binding"/>
    <property type="evidence" value="ECO:0007669"/>
    <property type="project" value="InterPro"/>
</dbReference>
<dbReference type="AlphaFoldDB" id="A0A7W7SFB8"/>
<feature type="domain" description="ParB/Spo0J HTH" evidence="5">
    <location>
        <begin position="155"/>
        <end position="235"/>
    </location>
</feature>
<gene>
    <name evidence="6" type="ORF">F4556_004963</name>
</gene>
<dbReference type="PANTHER" id="PTHR33375">
    <property type="entry name" value="CHROMOSOME-PARTITIONING PROTEIN PARB-RELATED"/>
    <property type="match status" value="1"/>
</dbReference>
<dbReference type="Pfam" id="PF02195">
    <property type="entry name" value="ParB_N"/>
    <property type="match status" value="1"/>
</dbReference>